<dbReference type="Proteomes" id="UP000197138">
    <property type="component" value="Unassembled WGS sequence"/>
</dbReference>
<feature type="transmembrane region" description="Helical" evidence="1">
    <location>
        <begin position="37"/>
        <end position="60"/>
    </location>
</feature>
<dbReference type="AlphaFoldDB" id="A0A218W366"/>
<gene>
    <name evidence="2" type="ORF">CDL15_Pgr018397</name>
</gene>
<comment type="caution">
    <text evidence="2">The sequence shown here is derived from an EMBL/GenBank/DDBJ whole genome shotgun (WGS) entry which is preliminary data.</text>
</comment>
<evidence type="ECO:0000313" key="2">
    <source>
        <dbReference type="EMBL" id="OWM66908.1"/>
    </source>
</evidence>
<protein>
    <submittedName>
        <fullName evidence="2">Uncharacterized protein</fullName>
    </submittedName>
</protein>
<evidence type="ECO:0000313" key="3">
    <source>
        <dbReference type="Proteomes" id="UP000197138"/>
    </source>
</evidence>
<keyword evidence="1" id="KW-1133">Transmembrane helix</keyword>
<organism evidence="2 3">
    <name type="scientific">Punica granatum</name>
    <name type="common">Pomegranate</name>
    <dbReference type="NCBI Taxonomy" id="22663"/>
    <lineage>
        <taxon>Eukaryota</taxon>
        <taxon>Viridiplantae</taxon>
        <taxon>Streptophyta</taxon>
        <taxon>Embryophyta</taxon>
        <taxon>Tracheophyta</taxon>
        <taxon>Spermatophyta</taxon>
        <taxon>Magnoliopsida</taxon>
        <taxon>eudicotyledons</taxon>
        <taxon>Gunneridae</taxon>
        <taxon>Pentapetalae</taxon>
        <taxon>rosids</taxon>
        <taxon>malvids</taxon>
        <taxon>Myrtales</taxon>
        <taxon>Lythraceae</taxon>
        <taxon>Punica</taxon>
    </lineage>
</organism>
<sequence>MLRVVIIRKSMPIIVCNDHLLPSVILSFNQRIQSSSLILHLLVFSDYLHSLFSAPFFYFFPVPSEFIPIGIRAQSWHQWQQARDYKIWGNWL</sequence>
<keyword evidence="1" id="KW-0812">Transmembrane</keyword>
<proteinExistence type="predicted"/>
<reference evidence="3" key="1">
    <citation type="journal article" date="2017" name="Plant J.">
        <title>The pomegranate (Punica granatum L.) genome and the genomics of punicalagin biosynthesis.</title>
        <authorList>
            <person name="Qin G."/>
            <person name="Xu C."/>
            <person name="Ming R."/>
            <person name="Tang H."/>
            <person name="Guyot R."/>
            <person name="Kramer E.M."/>
            <person name="Hu Y."/>
            <person name="Yi X."/>
            <person name="Qi Y."/>
            <person name="Xu X."/>
            <person name="Gao Z."/>
            <person name="Pan H."/>
            <person name="Jian J."/>
            <person name="Tian Y."/>
            <person name="Yue Z."/>
            <person name="Xu Y."/>
        </authorList>
    </citation>
    <scope>NUCLEOTIDE SEQUENCE [LARGE SCALE GENOMIC DNA]</scope>
    <source>
        <strain evidence="3">cv. Dabenzi</strain>
    </source>
</reference>
<accession>A0A218W366</accession>
<evidence type="ECO:0000256" key="1">
    <source>
        <dbReference type="SAM" id="Phobius"/>
    </source>
</evidence>
<keyword evidence="1" id="KW-0472">Membrane</keyword>
<dbReference type="EMBL" id="MTKT01005483">
    <property type="protein sequence ID" value="OWM66908.1"/>
    <property type="molecule type" value="Genomic_DNA"/>
</dbReference>
<name>A0A218W366_PUNGR</name>